<keyword evidence="2 4" id="KW-0694">RNA-binding</keyword>
<keyword evidence="3" id="KW-0539">Nucleus</keyword>
<dbReference type="Gene3D" id="3.30.70.330">
    <property type="match status" value="1"/>
</dbReference>
<dbReference type="GO" id="GO:1902570">
    <property type="term" value="P:protein localization to nucleolus"/>
    <property type="evidence" value="ECO:0007669"/>
    <property type="project" value="TreeGrafter"/>
</dbReference>
<dbReference type="AlphaFoldDB" id="A0A674PDI9"/>
<organism evidence="6 7">
    <name type="scientific">Takifugu rubripes</name>
    <name type="common">Japanese pufferfish</name>
    <name type="synonym">Fugu rubripes</name>
    <dbReference type="NCBI Taxonomy" id="31033"/>
    <lineage>
        <taxon>Eukaryota</taxon>
        <taxon>Metazoa</taxon>
        <taxon>Chordata</taxon>
        <taxon>Craniata</taxon>
        <taxon>Vertebrata</taxon>
        <taxon>Euteleostomi</taxon>
        <taxon>Actinopterygii</taxon>
        <taxon>Neopterygii</taxon>
        <taxon>Teleostei</taxon>
        <taxon>Neoteleostei</taxon>
        <taxon>Acanthomorphata</taxon>
        <taxon>Eupercaria</taxon>
        <taxon>Tetraodontiformes</taxon>
        <taxon>Tetradontoidea</taxon>
        <taxon>Tetraodontidae</taxon>
        <taxon>Takifugu</taxon>
    </lineage>
</organism>
<name>A0A674PDI9_TAKRU</name>
<dbReference type="InterPro" id="IPR035979">
    <property type="entry name" value="RBD_domain_sf"/>
</dbReference>
<dbReference type="PROSITE" id="PS50102">
    <property type="entry name" value="RRM"/>
    <property type="match status" value="1"/>
</dbReference>
<protein>
    <submittedName>
        <fullName evidence="6">Nucleolar protein 8</fullName>
    </submittedName>
</protein>
<evidence type="ECO:0000313" key="7">
    <source>
        <dbReference type="Proteomes" id="UP000005226"/>
    </source>
</evidence>
<reference evidence="6 7" key="1">
    <citation type="journal article" date="2011" name="Genome Biol. Evol.">
        <title>Integration of the genetic map and genome assembly of fugu facilitates insights into distinct features of genome evolution in teleosts and mammals.</title>
        <authorList>
            <person name="Kai W."/>
            <person name="Kikuchi K."/>
            <person name="Tohari S."/>
            <person name="Chew A.K."/>
            <person name="Tay A."/>
            <person name="Fujiwara A."/>
            <person name="Hosoya S."/>
            <person name="Suetake H."/>
            <person name="Naruse K."/>
            <person name="Brenner S."/>
            <person name="Suzuki Y."/>
            <person name="Venkatesh B."/>
        </authorList>
    </citation>
    <scope>NUCLEOTIDE SEQUENCE [LARGE SCALE GENOMIC DNA]</scope>
</reference>
<dbReference type="InterPro" id="IPR012677">
    <property type="entry name" value="Nucleotide-bd_a/b_plait_sf"/>
</dbReference>
<dbReference type="Ensembl" id="ENSTRUT00000077197.1">
    <property type="protein sequence ID" value="ENSTRUP00000083735.1"/>
    <property type="gene ID" value="ENSTRUG00000009278.3"/>
</dbReference>
<sequence>IMSNRRTRLYVGGLSHTVTQKDLKDRFGKFGDVEDVELRIRRDTEGVPYKTFGYININISDANLKRCFSVLNKSKWKGGTLRIEIAKESFLQRCSHLYVLLGLQGGGGNLLQYILTREYLFFYMSDWLKSDRLQQNWILNVHLLKTRGRRCWSP</sequence>
<dbReference type="InterPro" id="IPR034138">
    <property type="entry name" value="NOP8_RRM"/>
</dbReference>
<evidence type="ECO:0000256" key="2">
    <source>
        <dbReference type="ARBA" id="ARBA00022884"/>
    </source>
</evidence>
<dbReference type="PANTHER" id="PTHR48029">
    <property type="entry name" value="NUCLEOLAR PROTEIN 8"/>
    <property type="match status" value="1"/>
</dbReference>
<evidence type="ECO:0000259" key="5">
    <source>
        <dbReference type="PROSITE" id="PS50102"/>
    </source>
</evidence>
<evidence type="ECO:0000313" key="6">
    <source>
        <dbReference type="Ensembl" id="ENSTRUP00000083735.1"/>
    </source>
</evidence>
<evidence type="ECO:0000256" key="4">
    <source>
        <dbReference type="PROSITE-ProRule" id="PRU00176"/>
    </source>
</evidence>
<feature type="domain" description="RRM" evidence="5">
    <location>
        <begin position="7"/>
        <end position="88"/>
    </location>
</feature>
<dbReference type="GO" id="GO:0003723">
    <property type="term" value="F:RNA binding"/>
    <property type="evidence" value="ECO:0007669"/>
    <property type="project" value="UniProtKB-UniRule"/>
</dbReference>
<dbReference type="Proteomes" id="UP000005226">
    <property type="component" value="Chromosome 19"/>
</dbReference>
<dbReference type="CDD" id="cd12226">
    <property type="entry name" value="RRM_NOL8"/>
    <property type="match status" value="1"/>
</dbReference>
<reference evidence="6" key="2">
    <citation type="submission" date="2025-08" db="UniProtKB">
        <authorList>
            <consortium name="Ensembl"/>
        </authorList>
    </citation>
    <scope>IDENTIFICATION</scope>
</reference>
<comment type="subcellular location">
    <subcellularLocation>
        <location evidence="1">Nucleus</location>
        <location evidence="1">Nucleolus</location>
    </subcellularLocation>
</comment>
<reference evidence="6" key="3">
    <citation type="submission" date="2025-09" db="UniProtKB">
        <authorList>
            <consortium name="Ensembl"/>
        </authorList>
    </citation>
    <scope>IDENTIFICATION</scope>
</reference>
<dbReference type="GO" id="GO:0005730">
    <property type="term" value="C:nucleolus"/>
    <property type="evidence" value="ECO:0007669"/>
    <property type="project" value="UniProtKB-SubCell"/>
</dbReference>
<dbReference type="GeneTree" id="ENSGT00390000004860"/>
<proteinExistence type="predicted"/>
<dbReference type="PANTHER" id="PTHR48029:SF1">
    <property type="entry name" value="NUCLEOLAR PROTEIN 8"/>
    <property type="match status" value="1"/>
</dbReference>
<evidence type="ECO:0000256" key="3">
    <source>
        <dbReference type="ARBA" id="ARBA00023242"/>
    </source>
</evidence>
<accession>A0A674PDI9</accession>
<dbReference type="SMART" id="SM00360">
    <property type="entry name" value="RRM"/>
    <property type="match status" value="1"/>
</dbReference>
<dbReference type="SUPFAM" id="SSF54928">
    <property type="entry name" value="RNA-binding domain, RBD"/>
    <property type="match status" value="1"/>
</dbReference>
<evidence type="ECO:0000256" key="1">
    <source>
        <dbReference type="ARBA" id="ARBA00004604"/>
    </source>
</evidence>
<dbReference type="InterPro" id="IPR000504">
    <property type="entry name" value="RRM_dom"/>
</dbReference>
<keyword evidence="7" id="KW-1185">Reference proteome</keyword>
<gene>
    <name evidence="6" type="primary">nol8</name>
</gene>
<dbReference type="Pfam" id="PF00076">
    <property type="entry name" value="RRM_1"/>
    <property type="match status" value="1"/>
</dbReference>